<reference evidence="2" key="1">
    <citation type="journal article" date="2023" name="Mol. Phylogenet. Evol.">
        <title>Genome-scale phylogeny and comparative genomics of the fungal order Sordariales.</title>
        <authorList>
            <person name="Hensen N."/>
            <person name="Bonometti L."/>
            <person name="Westerberg I."/>
            <person name="Brannstrom I.O."/>
            <person name="Guillou S."/>
            <person name="Cros-Aarteil S."/>
            <person name="Calhoun S."/>
            <person name="Haridas S."/>
            <person name="Kuo A."/>
            <person name="Mondo S."/>
            <person name="Pangilinan J."/>
            <person name="Riley R."/>
            <person name="LaButti K."/>
            <person name="Andreopoulos B."/>
            <person name="Lipzen A."/>
            <person name="Chen C."/>
            <person name="Yan M."/>
            <person name="Daum C."/>
            <person name="Ng V."/>
            <person name="Clum A."/>
            <person name="Steindorff A."/>
            <person name="Ohm R.A."/>
            <person name="Martin F."/>
            <person name="Silar P."/>
            <person name="Natvig D.O."/>
            <person name="Lalanne C."/>
            <person name="Gautier V."/>
            <person name="Ament-Velasquez S.L."/>
            <person name="Kruys A."/>
            <person name="Hutchinson M.I."/>
            <person name="Powell A.J."/>
            <person name="Barry K."/>
            <person name="Miller A.N."/>
            <person name="Grigoriev I.V."/>
            <person name="Debuchy R."/>
            <person name="Gladieux P."/>
            <person name="Hiltunen Thoren M."/>
            <person name="Johannesson H."/>
        </authorList>
    </citation>
    <scope>NUCLEOTIDE SEQUENCE</scope>
    <source>
        <strain evidence="2">CBS 990.96</strain>
    </source>
</reference>
<accession>A0AAN7BFW4</accession>
<keyword evidence="1" id="KW-1133">Transmembrane helix</keyword>
<comment type="caution">
    <text evidence="2">The sequence shown here is derived from an EMBL/GenBank/DDBJ whole genome shotgun (WGS) entry which is preliminary data.</text>
</comment>
<evidence type="ECO:0000313" key="2">
    <source>
        <dbReference type="EMBL" id="KAK4222052.1"/>
    </source>
</evidence>
<name>A0AAN7BFW4_9PEZI</name>
<keyword evidence="1" id="KW-0812">Transmembrane</keyword>
<keyword evidence="1" id="KW-0472">Membrane</keyword>
<reference evidence="2" key="2">
    <citation type="submission" date="2023-05" db="EMBL/GenBank/DDBJ databases">
        <authorList>
            <consortium name="Lawrence Berkeley National Laboratory"/>
            <person name="Steindorff A."/>
            <person name="Hensen N."/>
            <person name="Bonometti L."/>
            <person name="Westerberg I."/>
            <person name="Brannstrom I.O."/>
            <person name="Guillou S."/>
            <person name="Cros-Aarteil S."/>
            <person name="Calhoun S."/>
            <person name="Haridas S."/>
            <person name="Kuo A."/>
            <person name="Mondo S."/>
            <person name="Pangilinan J."/>
            <person name="Riley R."/>
            <person name="Labutti K."/>
            <person name="Andreopoulos B."/>
            <person name="Lipzen A."/>
            <person name="Chen C."/>
            <person name="Yanf M."/>
            <person name="Daum C."/>
            <person name="Ng V."/>
            <person name="Clum A."/>
            <person name="Ohm R."/>
            <person name="Martin F."/>
            <person name="Silar P."/>
            <person name="Natvig D."/>
            <person name="Lalanne C."/>
            <person name="Gautier V."/>
            <person name="Ament-Velasquez S.L."/>
            <person name="Kruys A."/>
            <person name="Hutchinson M.I."/>
            <person name="Powell A.J."/>
            <person name="Barry K."/>
            <person name="Miller A.N."/>
            <person name="Grigoriev I.V."/>
            <person name="Debuchy R."/>
            <person name="Gladieux P."/>
            <person name="Thoren M.H."/>
            <person name="Johannesson H."/>
        </authorList>
    </citation>
    <scope>NUCLEOTIDE SEQUENCE</scope>
    <source>
        <strain evidence="2">CBS 990.96</strain>
    </source>
</reference>
<dbReference type="EMBL" id="MU865494">
    <property type="protein sequence ID" value="KAK4222052.1"/>
    <property type="molecule type" value="Genomic_DNA"/>
</dbReference>
<feature type="transmembrane region" description="Helical" evidence="1">
    <location>
        <begin position="7"/>
        <end position="26"/>
    </location>
</feature>
<dbReference type="Proteomes" id="UP001301958">
    <property type="component" value="Unassembled WGS sequence"/>
</dbReference>
<feature type="transmembrane region" description="Helical" evidence="1">
    <location>
        <begin position="138"/>
        <end position="165"/>
    </location>
</feature>
<evidence type="ECO:0000256" key="1">
    <source>
        <dbReference type="SAM" id="Phobius"/>
    </source>
</evidence>
<dbReference type="AlphaFoldDB" id="A0AAN7BFW4"/>
<protein>
    <submittedName>
        <fullName evidence="2">Uncharacterized protein</fullName>
    </submittedName>
</protein>
<keyword evidence="3" id="KW-1185">Reference proteome</keyword>
<proteinExistence type="predicted"/>
<sequence>MATNPELTVGIAALVAGLAALIFAVVQTLTALSQYVQLSARCSTRVTGVFNLSAGFWFHVSSLSWNPQYRMPVITMPILRQQPTSSGTSPQTTNFNDGKNYDYSKNGYLDYEVLRIARGYTSPNAGKKVDVRGTMVRTILAVMWTPIGIILSFITLFVCIIPFLACGCLPYTRGKGGGFVWYSKFGKDNNLTLLHLFRTSSQPLTFAWARATRYTSEDVYSLHSSPALEAAAWCQFLVNFQETWWGRADIHWKWRLATMIPADTYGASIESTMADVQLLAALAGMHTTWDPEVIARTKCGEMLTTSQHAALGKMVYYRSPRKNTWPKINLYGPTRLPALQYIMDAHNHLRTTSLTGDDTEIRRSCITALLSRPRSDYDAQIDVSLGDLSFIFSTEVFKALYNGLHAAYPGWASEQVRVFFGPLGQGLGRCSCLACCEGWKDADSTVEKKASVVVNDSNPKRRIYASCFQSLWSALTVSQIFMDEDDSPDPVRVIGPFLPTASNCDGDSDPNFCFVTYTATLSDPLEINSVAVCTSTCVEGEGCTCGVIARIPASDQPPTLQSLLAVAGINTRWLARCPSSLILEASNSMAAWITTTDQQDEIFRLMVMSSIERAFDGSGLVNVDLIRVVMAYTESLLREVRKAIGSNDVWDSTFALGRFEDFGPVVLGA</sequence>
<gene>
    <name evidence="2" type="ORF">QBC38DRAFT_460793</name>
</gene>
<evidence type="ECO:0000313" key="3">
    <source>
        <dbReference type="Proteomes" id="UP001301958"/>
    </source>
</evidence>
<feature type="transmembrane region" description="Helical" evidence="1">
    <location>
        <begin position="46"/>
        <end position="66"/>
    </location>
</feature>
<organism evidence="2 3">
    <name type="scientific">Podospora fimiseda</name>
    <dbReference type="NCBI Taxonomy" id="252190"/>
    <lineage>
        <taxon>Eukaryota</taxon>
        <taxon>Fungi</taxon>
        <taxon>Dikarya</taxon>
        <taxon>Ascomycota</taxon>
        <taxon>Pezizomycotina</taxon>
        <taxon>Sordariomycetes</taxon>
        <taxon>Sordariomycetidae</taxon>
        <taxon>Sordariales</taxon>
        <taxon>Podosporaceae</taxon>
        <taxon>Podospora</taxon>
    </lineage>
</organism>